<evidence type="ECO:0000256" key="1">
    <source>
        <dbReference type="ARBA" id="ARBA00004173"/>
    </source>
</evidence>
<evidence type="ECO:0000313" key="4">
    <source>
        <dbReference type="Proteomes" id="UP000008181"/>
    </source>
</evidence>
<name>G2R5U8_THETT</name>
<comment type="subcellular location">
    <subcellularLocation>
        <location evidence="1">Mitochondrion</location>
    </subcellularLocation>
</comment>
<dbReference type="Gene3D" id="3.30.70.270">
    <property type="match status" value="1"/>
</dbReference>
<dbReference type="InterPro" id="IPR043128">
    <property type="entry name" value="Rev_trsase/Diguanyl_cyclase"/>
</dbReference>
<evidence type="ECO:0008006" key="5">
    <source>
        <dbReference type="Google" id="ProtNLM"/>
    </source>
</evidence>
<accession>G2R5U8</accession>
<keyword evidence="4" id="KW-1185">Reference proteome</keyword>
<reference evidence="3 4" key="1">
    <citation type="journal article" date="2011" name="Nat. Biotechnol.">
        <title>Comparative genomic analysis of the thermophilic biomass-degrading fungi Myceliophthora thermophila and Thielavia terrestris.</title>
        <authorList>
            <person name="Berka R.M."/>
            <person name="Grigoriev I.V."/>
            <person name="Otillar R."/>
            <person name="Salamov A."/>
            <person name="Grimwood J."/>
            <person name="Reid I."/>
            <person name="Ishmael N."/>
            <person name="John T."/>
            <person name="Darmond C."/>
            <person name="Moisan M.-C."/>
            <person name="Henrissat B."/>
            <person name="Coutinho P.M."/>
            <person name="Lombard V."/>
            <person name="Natvig D.O."/>
            <person name="Lindquist E."/>
            <person name="Schmutz J."/>
            <person name="Lucas S."/>
            <person name="Harris P."/>
            <person name="Powlowski J."/>
            <person name="Bellemare A."/>
            <person name="Taylor D."/>
            <person name="Butler G."/>
            <person name="de Vries R.P."/>
            <person name="Allijn I.E."/>
            <person name="van den Brink J."/>
            <person name="Ushinsky S."/>
            <person name="Storms R."/>
            <person name="Powell A.J."/>
            <person name="Paulsen I.T."/>
            <person name="Elbourne L.D.H."/>
            <person name="Baker S.E."/>
            <person name="Magnuson J."/>
            <person name="LaBoissiere S."/>
            <person name="Clutterbuck A.J."/>
            <person name="Martinez D."/>
            <person name="Wogulis M."/>
            <person name="de Leon A.L."/>
            <person name="Rey M.W."/>
            <person name="Tsang A."/>
        </authorList>
    </citation>
    <scope>NUCLEOTIDE SEQUENCE [LARGE SCALE GENOMIC DNA]</scope>
    <source>
        <strain evidence="4">ATCC 38088 / NRRL 8126</strain>
    </source>
</reference>
<dbReference type="KEGG" id="ttt:THITE_2049628"/>
<gene>
    <name evidence="3" type="ORF">THITE_2049628</name>
</gene>
<evidence type="ECO:0000313" key="3">
    <source>
        <dbReference type="EMBL" id="AEO67537.1"/>
    </source>
</evidence>
<dbReference type="Proteomes" id="UP000008181">
    <property type="component" value="Chromosome 3"/>
</dbReference>
<evidence type="ECO:0000256" key="2">
    <source>
        <dbReference type="ARBA" id="ARBA00023128"/>
    </source>
</evidence>
<dbReference type="AlphaFoldDB" id="G2R5U8"/>
<dbReference type="GeneID" id="11515973"/>
<sequence length="67" mass="8142">LGDYITIYLDNILIYLNKILYRLRGIGLNLDLKKYTFVVKEVKYLRYIIEIEVYIRLNPKKIKAIYK</sequence>
<dbReference type="SUPFAM" id="SSF56672">
    <property type="entry name" value="DNA/RNA polymerases"/>
    <property type="match status" value="1"/>
</dbReference>
<dbReference type="RefSeq" id="XP_003653873.1">
    <property type="nucleotide sequence ID" value="XM_003653825.1"/>
</dbReference>
<dbReference type="GO" id="GO:0005739">
    <property type="term" value="C:mitochondrion"/>
    <property type="evidence" value="ECO:0007669"/>
    <property type="project" value="UniProtKB-SubCell"/>
</dbReference>
<protein>
    <recommendedName>
        <fullName evidence="5">Reverse transcriptase domain-containing protein</fullName>
    </recommendedName>
</protein>
<keyword evidence="2" id="KW-0496">Mitochondrion</keyword>
<dbReference type="EMBL" id="CP003011">
    <property type="protein sequence ID" value="AEO67537.1"/>
    <property type="molecule type" value="Genomic_DNA"/>
</dbReference>
<dbReference type="OrthoDB" id="3341476at2759"/>
<dbReference type="HOGENOM" id="CLU_200677_0_0_1"/>
<proteinExistence type="predicted"/>
<dbReference type="eggNOG" id="ENOG502RNVB">
    <property type="taxonomic scope" value="Eukaryota"/>
</dbReference>
<dbReference type="InterPro" id="IPR043502">
    <property type="entry name" value="DNA/RNA_pol_sf"/>
</dbReference>
<organism evidence="3 4">
    <name type="scientific">Thermothielavioides terrestris (strain ATCC 38088 / NRRL 8126)</name>
    <name type="common">Thielavia terrestris</name>
    <dbReference type="NCBI Taxonomy" id="578455"/>
    <lineage>
        <taxon>Eukaryota</taxon>
        <taxon>Fungi</taxon>
        <taxon>Dikarya</taxon>
        <taxon>Ascomycota</taxon>
        <taxon>Pezizomycotina</taxon>
        <taxon>Sordariomycetes</taxon>
        <taxon>Sordariomycetidae</taxon>
        <taxon>Sordariales</taxon>
        <taxon>Chaetomiaceae</taxon>
        <taxon>Thermothielavioides</taxon>
        <taxon>Thermothielavioides terrestris</taxon>
    </lineage>
</organism>
<feature type="non-terminal residue" evidence="3">
    <location>
        <position position="1"/>
    </location>
</feature>